<dbReference type="GO" id="GO:0005886">
    <property type="term" value="C:plasma membrane"/>
    <property type="evidence" value="ECO:0007669"/>
    <property type="project" value="TreeGrafter"/>
</dbReference>
<keyword evidence="8" id="KW-0157">Chromophore</keyword>
<evidence type="ECO:0000313" key="15">
    <source>
        <dbReference type="Proteomes" id="UP000626109"/>
    </source>
</evidence>
<feature type="transmembrane region" description="Helical" evidence="13">
    <location>
        <begin position="113"/>
        <end position="133"/>
    </location>
</feature>
<organism evidence="14 15">
    <name type="scientific">Polarella glacialis</name>
    <name type="common">Dinoflagellate</name>
    <dbReference type="NCBI Taxonomy" id="89957"/>
    <lineage>
        <taxon>Eukaryota</taxon>
        <taxon>Sar</taxon>
        <taxon>Alveolata</taxon>
        <taxon>Dinophyceae</taxon>
        <taxon>Suessiales</taxon>
        <taxon>Suessiaceae</taxon>
        <taxon>Polarella</taxon>
    </lineage>
</organism>
<comment type="subcellular location">
    <subcellularLocation>
        <location evidence="1">Membrane</location>
        <topology evidence="1">Multi-pass membrane protein</topology>
    </subcellularLocation>
</comment>
<evidence type="ECO:0000256" key="9">
    <source>
        <dbReference type="ARBA" id="ARBA00023136"/>
    </source>
</evidence>
<dbReference type="GO" id="GO:0009881">
    <property type="term" value="F:photoreceptor activity"/>
    <property type="evidence" value="ECO:0007669"/>
    <property type="project" value="UniProtKB-KW"/>
</dbReference>
<keyword evidence="10" id="KW-0675">Receptor</keyword>
<dbReference type="SMART" id="SM01021">
    <property type="entry name" value="Bac_rhodopsin"/>
    <property type="match status" value="1"/>
</dbReference>
<evidence type="ECO:0000256" key="7">
    <source>
        <dbReference type="ARBA" id="ARBA00022989"/>
    </source>
</evidence>
<keyword evidence="11" id="KW-0175">Coiled coil</keyword>
<evidence type="ECO:0000313" key="14">
    <source>
        <dbReference type="EMBL" id="CAE8697538.1"/>
    </source>
</evidence>
<name>A0A813K972_POLGL</name>
<proteinExistence type="inferred from homology"/>
<dbReference type="SUPFAM" id="SSF81321">
    <property type="entry name" value="Family A G protein-coupled receptor-like"/>
    <property type="match status" value="1"/>
</dbReference>
<keyword evidence="3" id="KW-0600">Photoreceptor protein</keyword>
<reference evidence="14" key="1">
    <citation type="submission" date="2021-02" db="EMBL/GenBank/DDBJ databases">
        <authorList>
            <person name="Dougan E. K."/>
            <person name="Rhodes N."/>
            <person name="Thang M."/>
            <person name="Chan C."/>
        </authorList>
    </citation>
    <scope>NUCLEOTIDE SEQUENCE</scope>
</reference>
<evidence type="ECO:0000256" key="12">
    <source>
        <dbReference type="SAM" id="MobiDB-lite"/>
    </source>
</evidence>
<feature type="transmembrane region" description="Helical" evidence="13">
    <location>
        <begin position="33"/>
        <end position="52"/>
    </location>
</feature>
<comment type="caution">
    <text evidence="14">The sequence shown here is derived from an EMBL/GenBank/DDBJ whole genome shotgun (WGS) entry which is preliminary data.</text>
</comment>
<evidence type="ECO:0000256" key="1">
    <source>
        <dbReference type="ARBA" id="ARBA00004141"/>
    </source>
</evidence>
<keyword evidence="9 13" id="KW-0472">Membrane</keyword>
<feature type="region of interest" description="Disordered" evidence="12">
    <location>
        <begin position="444"/>
        <end position="472"/>
    </location>
</feature>
<dbReference type="Gene3D" id="1.20.1070.10">
    <property type="entry name" value="Rhodopsin 7-helix transmembrane proteins"/>
    <property type="match status" value="1"/>
</dbReference>
<feature type="coiled-coil region" evidence="11">
    <location>
        <begin position="473"/>
        <end position="507"/>
    </location>
</feature>
<protein>
    <submittedName>
        <fullName evidence="14">Uncharacterized protein</fullName>
    </submittedName>
</protein>
<evidence type="ECO:0000256" key="10">
    <source>
        <dbReference type="ARBA" id="ARBA00023170"/>
    </source>
</evidence>
<sequence length="928" mass="101202">MTGLYRQLEIVDHDSGGAAKCEETMEFEGASTVAQIIQGVAFLGLAIFLIFANNAKVGSSAKAPLEQRYMTACTIATAICLFSGFFNILQMTGLDNFDLPRSSTYTLDLSRPVEWLLTCPIIQLCLVIIGGARLPSYRKFMMPLLTASMLLCGVAAMFSAGAMSWAWFAFGFMLWSTFTYFNIQQIAEHSDGEEGFLKGESDFRKLSVIVILTWFPFPCWFIVSPEGLGLVWDITIIQVGWAVLNVISKFGFILHLQHVKTRYCKKLEATRELYVLDDADGMNKQAAAVGEGGDAGSKSKAHNFEVDMDKTEEDEGLEKITCLVRETMVSLCLTSHCDRFLQLMIDSGVTSTDILERLTQDRSSDLNLPWSLVEAVMKRWKAEKMQLGQDNGGLVEGLVDPFKKMLNEAKARQSSLGAGGQGNNFLPGQMEALMEHMMAAGGNRNSNGARTPPLAGMNTRGFPQQGGASDERVEALERQNEALMSQLQEMTSLLHTLTQQVNNSQEAICQRLDFSQVSMLQSVNSSQVLLHKLDSSQEVVLQKITAQKDVIEKVSGSQNLLIETLAGSNDSAKQALLDTVASSSDILLKKLNASQEELLDKQASAHQVLTQVSQSQEQLSRKIDTNSDAASRRAVESEGVLHAKLQDIVLETTTTCQTSVGELSKSMNKDMTTVVHQNNATIQALETGMAVQEERMSDVRRQNMMVMDLLTATQERVAHSGDSIEQFSRQSLTQGDTSANLEVQLRGVICTEMGRLHDEVKDSLQGLLEQGSQGLGQGSGSGHDSTAAAERMEAVALRLEAGASAQGQGGFGSGGNNNDVVEEVVRREMTAMALAMAQQQRDAAAEHVLQVRSEVGEAVRSELQQTAEQIQGQVEKFEGALDKSIGRFEQGVDKVLASSTGSSVSEKPEKAEKGESRRKSNAEKADRG</sequence>
<dbReference type="Pfam" id="PF01036">
    <property type="entry name" value="Bac_rhodopsin"/>
    <property type="match status" value="1"/>
</dbReference>
<evidence type="ECO:0000256" key="6">
    <source>
        <dbReference type="ARBA" id="ARBA00022925"/>
    </source>
</evidence>
<dbReference type="PANTHER" id="PTHR28286">
    <property type="match status" value="1"/>
</dbReference>
<dbReference type="EMBL" id="CAJNNW010028767">
    <property type="protein sequence ID" value="CAE8697538.1"/>
    <property type="molecule type" value="Genomic_DNA"/>
</dbReference>
<dbReference type="InterPro" id="IPR001425">
    <property type="entry name" value="Arc/bac/fun_rhodopsins"/>
</dbReference>
<feature type="transmembrane region" description="Helical" evidence="13">
    <location>
        <begin position="72"/>
        <end position="93"/>
    </location>
</feature>
<evidence type="ECO:0000256" key="5">
    <source>
        <dbReference type="ARBA" id="ARBA00022692"/>
    </source>
</evidence>
<evidence type="ECO:0000256" key="4">
    <source>
        <dbReference type="ARBA" id="ARBA00022606"/>
    </source>
</evidence>
<accession>A0A813K972</accession>
<gene>
    <name evidence="14" type="ORF">PGLA2088_LOCUS30347</name>
</gene>
<evidence type="ECO:0000256" key="13">
    <source>
        <dbReference type="SAM" id="Phobius"/>
    </source>
</evidence>
<evidence type="ECO:0000256" key="11">
    <source>
        <dbReference type="SAM" id="Coils"/>
    </source>
</evidence>
<keyword evidence="5 13" id="KW-0812">Transmembrane</keyword>
<dbReference type="GO" id="GO:0007602">
    <property type="term" value="P:phototransduction"/>
    <property type="evidence" value="ECO:0007669"/>
    <property type="project" value="UniProtKB-KW"/>
</dbReference>
<evidence type="ECO:0000256" key="8">
    <source>
        <dbReference type="ARBA" id="ARBA00022991"/>
    </source>
</evidence>
<evidence type="ECO:0000256" key="2">
    <source>
        <dbReference type="ARBA" id="ARBA00008130"/>
    </source>
</evidence>
<dbReference type="PANTHER" id="PTHR28286:SF2">
    <property type="entry name" value="BACTERIORHODOPSIN _OPSIN, NOPA (EUROFUNG)"/>
    <property type="match status" value="1"/>
</dbReference>
<comment type="similarity">
    <text evidence="2">Belongs to the archaeal/bacterial/fungal opsin family.</text>
</comment>
<feature type="compositionally biased region" description="Basic and acidic residues" evidence="12">
    <location>
        <begin position="906"/>
        <end position="928"/>
    </location>
</feature>
<evidence type="ECO:0000256" key="3">
    <source>
        <dbReference type="ARBA" id="ARBA00022543"/>
    </source>
</evidence>
<keyword evidence="4" id="KW-0716">Sensory transduction</keyword>
<keyword evidence="6" id="KW-0681">Retinal protein</keyword>
<dbReference type="Proteomes" id="UP000626109">
    <property type="component" value="Unassembled WGS sequence"/>
</dbReference>
<feature type="region of interest" description="Disordered" evidence="12">
    <location>
        <begin position="896"/>
        <end position="928"/>
    </location>
</feature>
<keyword evidence="7 13" id="KW-1133">Transmembrane helix</keyword>
<dbReference type="AlphaFoldDB" id="A0A813K972"/>